<dbReference type="EMBL" id="FPBZ01000002">
    <property type="protein sequence ID" value="SFU37323.1"/>
    <property type="molecule type" value="Genomic_DNA"/>
</dbReference>
<dbReference type="SUPFAM" id="SSF50814">
    <property type="entry name" value="Lipocalins"/>
    <property type="match status" value="1"/>
</dbReference>
<evidence type="ECO:0000313" key="5">
    <source>
        <dbReference type="Proteomes" id="UP000182649"/>
    </source>
</evidence>
<sequence length="168" mass="18803">MLAGCGGIPKGITPVTDFDIGRYQGVWYEIARLEHSFERGLNDVTASYGLRDDGGIDVVNRGCDVEKGKWRVAKGRAYAATAADIGYLKVSFFGPFYASYVVFDLDKAGYQYSFVTGPDRNYLWLLARIPHVQEEVLEKFIREANRLGFNTEKLIFVKHHPEPCNAAG</sequence>
<dbReference type="Gene3D" id="2.40.128.20">
    <property type="match status" value="1"/>
</dbReference>
<dbReference type="InterPro" id="IPR002446">
    <property type="entry name" value="Lipocalin_bac"/>
</dbReference>
<dbReference type="InterPro" id="IPR000566">
    <property type="entry name" value="Lipocln_cytosolic_FA-bd_dom"/>
</dbReference>
<dbReference type="GO" id="GO:0008289">
    <property type="term" value="F:lipid binding"/>
    <property type="evidence" value="ECO:0007669"/>
    <property type="project" value="UniProtKB-UniRule"/>
</dbReference>
<dbReference type="GO" id="GO:0009279">
    <property type="term" value="C:cell outer membrane"/>
    <property type="evidence" value="ECO:0007669"/>
    <property type="project" value="UniProtKB-SubCell"/>
</dbReference>
<dbReference type="InterPro" id="IPR012674">
    <property type="entry name" value="Calycin"/>
</dbReference>
<dbReference type="PROSITE" id="PS00213">
    <property type="entry name" value="LIPOCALIN"/>
    <property type="match status" value="1"/>
</dbReference>
<name>A0A1I7FMB0_9PROT</name>
<dbReference type="Pfam" id="PF08212">
    <property type="entry name" value="Lipocalin_2"/>
    <property type="match status" value="1"/>
</dbReference>
<accession>A0A1I7FMB0</accession>
<feature type="domain" description="Lipocalin/cytosolic fatty-acid binding" evidence="3">
    <location>
        <begin position="18"/>
        <end position="158"/>
    </location>
</feature>
<evidence type="ECO:0000256" key="1">
    <source>
        <dbReference type="ARBA" id="ARBA00006889"/>
    </source>
</evidence>
<dbReference type="PIRSF" id="PIRSF036893">
    <property type="entry name" value="Lipocalin_ApoD"/>
    <property type="match status" value="1"/>
</dbReference>
<dbReference type="Proteomes" id="UP000182649">
    <property type="component" value="Unassembled WGS sequence"/>
</dbReference>
<dbReference type="GO" id="GO:0006950">
    <property type="term" value="P:response to stress"/>
    <property type="evidence" value="ECO:0007669"/>
    <property type="project" value="UniProtKB-ARBA"/>
</dbReference>
<keyword evidence="2" id="KW-0472">Membrane</keyword>
<keyword evidence="2 4" id="KW-0449">Lipoprotein</keyword>
<dbReference type="CDD" id="cd19438">
    <property type="entry name" value="lipocalin_Blc-like"/>
    <property type="match status" value="1"/>
</dbReference>
<reference evidence="4 5" key="1">
    <citation type="submission" date="2016-10" db="EMBL/GenBank/DDBJ databases">
        <authorList>
            <person name="de Groot N.N."/>
        </authorList>
    </citation>
    <scope>NUCLEOTIDE SEQUENCE [LARGE SCALE GENOMIC DNA]</scope>
    <source>
        <strain evidence="4 5">Nl14</strain>
    </source>
</reference>
<evidence type="ECO:0000256" key="2">
    <source>
        <dbReference type="PIRNR" id="PIRNR036893"/>
    </source>
</evidence>
<dbReference type="OrthoDB" id="9793905at2"/>
<keyword evidence="2" id="KW-0998">Cell outer membrane</keyword>
<protein>
    <recommendedName>
        <fullName evidence="2">Outer membrane lipoprotein Blc</fullName>
    </recommendedName>
</protein>
<comment type="subunit">
    <text evidence="2">Homodimer.</text>
</comment>
<dbReference type="PRINTS" id="PR01171">
    <property type="entry name" value="BCTLIPOCALIN"/>
</dbReference>
<gene>
    <name evidence="4" type="ORF">SAMN05216417_10212</name>
</gene>
<comment type="similarity">
    <text evidence="1 2">Belongs to the calycin superfamily. Lipocalin family.</text>
</comment>
<dbReference type="PANTHER" id="PTHR10612">
    <property type="entry name" value="APOLIPOPROTEIN D"/>
    <property type="match status" value="1"/>
</dbReference>
<proteinExistence type="inferred from homology"/>
<dbReference type="InterPro" id="IPR047202">
    <property type="entry name" value="Lipocalin_Blc-like_dom"/>
</dbReference>
<evidence type="ECO:0000313" key="4">
    <source>
        <dbReference type="EMBL" id="SFU37323.1"/>
    </source>
</evidence>
<comment type="subcellular location">
    <subcellularLocation>
        <location evidence="2">Cell outer membrane</location>
    </subcellularLocation>
</comment>
<dbReference type="InterPro" id="IPR022272">
    <property type="entry name" value="Lipocalin_CS"/>
</dbReference>
<keyword evidence="2" id="KW-0446">Lipid-binding</keyword>
<comment type="function">
    <text evidence="2">Involved in the storage or transport of lipids necessary for membrane maintenance under stressful conditions. Displays a binding preference for lysophospholipids.</text>
</comment>
<dbReference type="AlphaFoldDB" id="A0A1I7FMB0"/>
<dbReference type="PANTHER" id="PTHR10612:SF34">
    <property type="entry name" value="APOLIPOPROTEIN D"/>
    <property type="match status" value="1"/>
</dbReference>
<organism evidence="4 5">
    <name type="scientific">Nitrosospira multiformis</name>
    <dbReference type="NCBI Taxonomy" id="1231"/>
    <lineage>
        <taxon>Bacteria</taxon>
        <taxon>Pseudomonadati</taxon>
        <taxon>Pseudomonadota</taxon>
        <taxon>Betaproteobacteria</taxon>
        <taxon>Nitrosomonadales</taxon>
        <taxon>Nitrosomonadaceae</taxon>
        <taxon>Nitrosospira</taxon>
    </lineage>
</organism>
<dbReference type="InterPro" id="IPR022271">
    <property type="entry name" value="Lipocalin_ApoD"/>
</dbReference>
<evidence type="ECO:0000259" key="3">
    <source>
        <dbReference type="Pfam" id="PF08212"/>
    </source>
</evidence>